<accession>A0AC61NLL9</accession>
<dbReference type="EC" id="4.1.1.96" evidence="1"/>
<evidence type="ECO:0000313" key="2">
    <source>
        <dbReference type="Proteomes" id="UP000826212"/>
    </source>
</evidence>
<organism evidence="1 2">
    <name type="scientific">Halosquirtibacter laminarini</name>
    <dbReference type="NCBI Taxonomy" id="3374600"/>
    <lineage>
        <taxon>Bacteria</taxon>
        <taxon>Pseudomonadati</taxon>
        <taxon>Bacteroidota</taxon>
        <taxon>Bacteroidia</taxon>
        <taxon>Marinilabiliales</taxon>
        <taxon>Prolixibacteraceae</taxon>
        <taxon>Halosquirtibacter</taxon>
    </lineage>
</organism>
<evidence type="ECO:0000313" key="1">
    <source>
        <dbReference type="EMBL" id="QZE14926.1"/>
    </source>
</evidence>
<sequence>MKRYNVDYPSFVLEEGLLKSNIQRIDEIQKRADIKILLALKAFSTWPVFDLFRGAFDSCTASGPWEAKLGHTEMGALSHTYSPAYCDRDFQEVMDHSSHIIFNSISQFDQFYDRIKLHSHPISIGLRVNPGYSPVKTDLYNPCAAESRLGMVASSLPDELPNGVEGLHFHALCESNSFDLEKILFSFEKLYAKYLPNIKWVNMGGGHLITHNDYDGDHLISVLKAFKERWGVKVYLEPGSAFAWQTGVLVANVVDVINHPDKKTAILDVSFTAHMPDCLEMPYQPEIRGAKTEQMVDGYCYKMGGNSCLAGDVLGDWWFDHLLKIGEQIIFEDMIHYTTVKTTFFNGVKHPDLVIEGMDGHLKVLRHFTYEDFKSKLG</sequence>
<dbReference type="Proteomes" id="UP000826212">
    <property type="component" value="Chromosome"/>
</dbReference>
<proteinExistence type="predicted"/>
<name>A0AC61NLL9_9BACT</name>
<keyword evidence="1" id="KW-0456">Lyase</keyword>
<gene>
    <name evidence="1" type="primary">nspC</name>
    <name evidence="1" type="ORF">K4L44_03555</name>
</gene>
<protein>
    <submittedName>
        <fullName evidence="1">Carboxynorspermidine decarboxylase</fullName>
        <ecNumber evidence="1">4.1.1.96</ecNumber>
    </submittedName>
</protein>
<dbReference type="EMBL" id="CP081303">
    <property type="protein sequence ID" value="QZE14926.1"/>
    <property type="molecule type" value="Genomic_DNA"/>
</dbReference>
<keyword evidence="2" id="KW-1185">Reference proteome</keyword>
<reference evidence="1" key="1">
    <citation type="submission" date="2021-08" db="EMBL/GenBank/DDBJ databases">
        <title>Novel anaerobic bacterium isolated from sea squirt in East Sea, Republic of Korea.</title>
        <authorList>
            <person name="Nguyen T.H."/>
            <person name="Li Z."/>
            <person name="Lee Y.-J."/>
            <person name="Ko J."/>
            <person name="Kim S.-G."/>
        </authorList>
    </citation>
    <scope>NUCLEOTIDE SEQUENCE</scope>
    <source>
        <strain evidence="1">KCTC 25031</strain>
    </source>
</reference>